<organism evidence="1 2">
    <name type="scientific">Pedobacter metabolipauper</name>
    <dbReference type="NCBI Taxonomy" id="425513"/>
    <lineage>
        <taxon>Bacteria</taxon>
        <taxon>Pseudomonadati</taxon>
        <taxon>Bacteroidota</taxon>
        <taxon>Sphingobacteriia</taxon>
        <taxon>Sphingobacteriales</taxon>
        <taxon>Sphingobacteriaceae</taxon>
        <taxon>Pedobacter</taxon>
    </lineage>
</organism>
<dbReference type="Gene3D" id="2.115.10.20">
    <property type="entry name" value="Glycosyl hydrolase domain, family 43"/>
    <property type="match status" value="1"/>
</dbReference>
<dbReference type="Proteomes" id="UP000295620">
    <property type="component" value="Unassembled WGS sequence"/>
</dbReference>
<evidence type="ECO:0000313" key="1">
    <source>
        <dbReference type="EMBL" id="TDQ06611.1"/>
    </source>
</evidence>
<sequence length="689" mass="77004">MKNKLVNSSFVILVIICSLLCTGCAPKRQAVQLLLRSSPWHFSEGSALSALSPEKTSGTFTAPSDSSSFTIKMSVNLKRENSIKNLLQIPGVLNMKTFQHDAKDRKIQNYPAYPMPDGSIPVLEAALRLHSPTEPKGASDMPIGIPLAMLEKSEGEHEVLLHFSGVRWTLYLDNELLDNDFALGYPKWGKQSTWEIDPSLVSKAEIFFPGIEPQKVALKIPRSSAEIQYWTPQGHNTWVGDVVTFYHNGRYHLFYLFDRRGHSSKFGKGAHYFEHLSTTDFKTWTEHEAATPIEEQWETFGTGTPFIFNNKLCVSYGLHTTRIYPKEQTTLPLQWDYYNKHGVTGSFRYDTIPGYPAGSTYSISEDGISNFKKTKILFHPCENPSVYTDPEGRLRMLANYGAKGTWESKSIDGGWRSVNQEFPPGGDCTFFFRWRNFDYVIGGFTGFWLKPVSAPEDKFVDGVKAGLDFYNGMNVPAVTEINDGRFLLAGWIPMGRWGGALTIHEMVQSPEGRIGTKWMEEIIPATHKEKSLAKEIKETSSFATGSPSFLLTFDVEPGTDLSGKLGALFLGADGENQACEVQISPKAKKAQYGKGQLQNFSGVEKSLREGGSPSSARNYAIENLINTDKPFTVRMIVKYEDKFGGSQIDTEIAGQRTMIAFRTDLKVEKLLLRSEETGIKNVKIAALKN</sequence>
<protein>
    <submittedName>
        <fullName evidence="1">Sucrose-6-phosphate hydrolase SacC (GH32 family)</fullName>
    </submittedName>
</protein>
<dbReference type="SUPFAM" id="SSF75005">
    <property type="entry name" value="Arabinanase/levansucrase/invertase"/>
    <property type="match status" value="1"/>
</dbReference>
<keyword evidence="1" id="KW-0378">Hydrolase</keyword>
<dbReference type="OrthoDB" id="9759709at2"/>
<keyword evidence="2" id="KW-1185">Reference proteome</keyword>
<dbReference type="AlphaFoldDB" id="A0A4R6SS57"/>
<name>A0A4R6SS57_9SPHI</name>
<evidence type="ECO:0000313" key="2">
    <source>
        <dbReference type="Proteomes" id="UP000295620"/>
    </source>
</evidence>
<reference evidence="1 2" key="1">
    <citation type="submission" date="2019-03" db="EMBL/GenBank/DDBJ databases">
        <title>Genomic Encyclopedia of Archaeal and Bacterial Type Strains, Phase II (KMG-II): from individual species to whole genera.</title>
        <authorList>
            <person name="Goeker M."/>
        </authorList>
    </citation>
    <scope>NUCLEOTIDE SEQUENCE [LARGE SCALE GENOMIC DNA]</scope>
    <source>
        <strain evidence="1 2">DSM 19035</strain>
    </source>
</reference>
<gene>
    <name evidence="1" type="ORF">ATK78_4268</name>
</gene>
<accession>A0A4R6SS57</accession>
<dbReference type="EMBL" id="SNYC01000008">
    <property type="protein sequence ID" value="TDQ06611.1"/>
    <property type="molecule type" value="Genomic_DNA"/>
</dbReference>
<dbReference type="GO" id="GO:0016787">
    <property type="term" value="F:hydrolase activity"/>
    <property type="evidence" value="ECO:0007669"/>
    <property type="project" value="UniProtKB-KW"/>
</dbReference>
<dbReference type="RefSeq" id="WP_133578064.1">
    <property type="nucleotide sequence ID" value="NZ_SNYC01000008.1"/>
</dbReference>
<comment type="caution">
    <text evidence="1">The sequence shown here is derived from an EMBL/GenBank/DDBJ whole genome shotgun (WGS) entry which is preliminary data.</text>
</comment>
<proteinExistence type="predicted"/>
<dbReference type="InterPro" id="IPR023296">
    <property type="entry name" value="Glyco_hydro_beta-prop_sf"/>
</dbReference>